<protein>
    <recommendedName>
        <fullName evidence="1">DUF7674 domain-containing protein</fullName>
    </recommendedName>
</protein>
<comment type="caution">
    <text evidence="2">The sequence shown here is derived from an EMBL/GenBank/DDBJ whole genome shotgun (WGS) entry which is preliminary data.</text>
</comment>
<feature type="domain" description="DUF7674" evidence="1">
    <location>
        <begin position="18"/>
        <end position="114"/>
    </location>
</feature>
<accession>A0ABW3TQ61</accession>
<sequence>MDSEYADIDRADEAYCRDLVKRVPALRPLLEEHLVDQGGELLGYIFLSDVARWAEANVVAEKAAVVVLINELNRGLAEGPLEVPNLIAVGFGESLSRETSLLPILQGDLRAWYEFDVGDSDHQPHLRSGE</sequence>
<dbReference type="EMBL" id="JBHTLY010000004">
    <property type="protein sequence ID" value="MFD1202178.1"/>
    <property type="molecule type" value="Genomic_DNA"/>
</dbReference>
<gene>
    <name evidence="2" type="ORF">ACFQ3U_09780</name>
</gene>
<name>A0ABW3TQ61_9MICO</name>
<dbReference type="RefSeq" id="WP_343961269.1">
    <property type="nucleotide sequence ID" value="NZ_BAAAKZ010000010.1"/>
</dbReference>
<evidence type="ECO:0000259" key="1">
    <source>
        <dbReference type="Pfam" id="PF24722"/>
    </source>
</evidence>
<evidence type="ECO:0000313" key="3">
    <source>
        <dbReference type="Proteomes" id="UP001597181"/>
    </source>
</evidence>
<proteinExistence type="predicted"/>
<evidence type="ECO:0000313" key="2">
    <source>
        <dbReference type="EMBL" id="MFD1202178.1"/>
    </source>
</evidence>
<dbReference type="Pfam" id="PF24722">
    <property type="entry name" value="DUF7674"/>
    <property type="match status" value="1"/>
</dbReference>
<keyword evidence="3" id="KW-1185">Reference proteome</keyword>
<organism evidence="2 3">
    <name type="scientific">Leucobacter albus</name>
    <dbReference type="NCBI Taxonomy" id="272210"/>
    <lineage>
        <taxon>Bacteria</taxon>
        <taxon>Bacillati</taxon>
        <taxon>Actinomycetota</taxon>
        <taxon>Actinomycetes</taxon>
        <taxon>Micrococcales</taxon>
        <taxon>Microbacteriaceae</taxon>
        <taxon>Leucobacter</taxon>
    </lineage>
</organism>
<dbReference type="Proteomes" id="UP001597181">
    <property type="component" value="Unassembled WGS sequence"/>
</dbReference>
<reference evidence="3" key="1">
    <citation type="journal article" date="2019" name="Int. J. Syst. Evol. Microbiol.">
        <title>The Global Catalogue of Microorganisms (GCM) 10K type strain sequencing project: providing services to taxonomists for standard genome sequencing and annotation.</title>
        <authorList>
            <consortium name="The Broad Institute Genomics Platform"/>
            <consortium name="The Broad Institute Genome Sequencing Center for Infectious Disease"/>
            <person name="Wu L."/>
            <person name="Ma J."/>
        </authorList>
    </citation>
    <scope>NUCLEOTIDE SEQUENCE [LARGE SCALE GENOMIC DNA]</scope>
    <source>
        <strain evidence="3">CCUG 50213</strain>
    </source>
</reference>
<dbReference type="InterPro" id="IPR056091">
    <property type="entry name" value="DUF7674"/>
</dbReference>